<name>A0A7X1JAA1_9ACTN</name>
<keyword evidence="2" id="KW-1185">Reference proteome</keyword>
<sequence>MAVLVRQQHIDADVEYHAFGFQESDDGDLPVPFPDDFEQGVFLNTFPGRLDVYSAGHTHTASVDVEVWDRQPPVQDPADWDEQAEADFESASGEVAVWSMGLGRSDDVITLADEGGSWRVRVSCTGRAEAAALSEDEGTGEGVEKYLVQFWPAKP</sequence>
<proteinExistence type="predicted"/>
<comment type="caution">
    <text evidence="1">The sequence shown here is derived from an EMBL/GenBank/DDBJ whole genome shotgun (WGS) entry which is preliminary data.</text>
</comment>
<protein>
    <submittedName>
        <fullName evidence="1">Uncharacterized protein</fullName>
    </submittedName>
</protein>
<dbReference type="RefSeq" id="WP_186286970.1">
    <property type="nucleotide sequence ID" value="NZ_JACMSF010000064.1"/>
</dbReference>
<accession>A0A7X1JAA1</accession>
<dbReference type="AlphaFoldDB" id="A0A7X1JAA1"/>
<gene>
    <name evidence="1" type="ORF">H4N64_36945</name>
</gene>
<evidence type="ECO:0000313" key="1">
    <source>
        <dbReference type="EMBL" id="MBC2907005.1"/>
    </source>
</evidence>
<organism evidence="1 2">
    <name type="scientific">Streptomyces cupreus</name>
    <dbReference type="NCBI Taxonomy" id="2759956"/>
    <lineage>
        <taxon>Bacteria</taxon>
        <taxon>Bacillati</taxon>
        <taxon>Actinomycetota</taxon>
        <taxon>Actinomycetes</taxon>
        <taxon>Kitasatosporales</taxon>
        <taxon>Streptomycetaceae</taxon>
        <taxon>Streptomyces</taxon>
    </lineage>
</organism>
<reference evidence="1 2" key="1">
    <citation type="submission" date="2020-08" db="EMBL/GenBank/DDBJ databases">
        <title>Streptomyces sp. PSKA01 genome sequencing and assembly.</title>
        <authorList>
            <person name="Mandal S."/>
            <person name="Maiti P.K."/>
            <person name="Das P."/>
        </authorList>
    </citation>
    <scope>NUCLEOTIDE SEQUENCE [LARGE SCALE GENOMIC DNA]</scope>
    <source>
        <strain evidence="1 2">PSKA01</strain>
    </source>
</reference>
<dbReference type="Proteomes" id="UP000584670">
    <property type="component" value="Unassembled WGS sequence"/>
</dbReference>
<evidence type="ECO:0000313" key="2">
    <source>
        <dbReference type="Proteomes" id="UP000584670"/>
    </source>
</evidence>
<dbReference type="EMBL" id="JACMSF010000064">
    <property type="protein sequence ID" value="MBC2907005.1"/>
    <property type="molecule type" value="Genomic_DNA"/>
</dbReference>